<organism evidence="1 2">
    <name type="scientific">Babesia caballi</name>
    <dbReference type="NCBI Taxonomy" id="5871"/>
    <lineage>
        <taxon>Eukaryota</taxon>
        <taxon>Sar</taxon>
        <taxon>Alveolata</taxon>
        <taxon>Apicomplexa</taxon>
        <taxon>Aconoidasida</taxon>
        <taxon>Piroplasmida</taxon>
        <taxon>Babesiidae</taxon>
        <taxon>Babesia</taxon>
    </lineage>
</organism>
<evidence type="ECO:0000313" key="2">
    <source>
        <dbReference type="Proteomes" id="UP001497744"/>
    </source>
</evidence>
<dbReference type="GO" id="GO:0003723">
    <property type="term" value="F:RNA binding"/>
    <property type="evidence" value="ECO:0007669"/>
    <property type="project" value="InterPro"/>
</dbReference>
<comment type="caution">
    <text evidence="1">The sequence shown here is derived from an EMBL/GenBank/DDBJ whole genome shotgun (WGS) entry which is preliminary data.</text>
</comment>
<sequence length="447" mass="50736">MAPSTLNAQINAWAGDFVRAVETRDGPALALLIRSKCDKLQLNNGGGVDEVSKGSSGRRTVLFVVTLLIPLQTKIEQACQKPFGKFDAVYGPEMRQFLTHYLRVAILISNSLASWDEILKKSFKLLDLWMDLYLGLTTIDYNWLVPALQSMCNLISKIGSMADRSSEDDAEFDDGEDDDKDKYMKQVLSNVRSKMGRVRGDDTRHPAYIILLGQSIKGCIQLGNMQMAAGFLKTIESHAINYARALRGPLINYRYYLGKLHMQKGEYVEAEEHLAWAFSNTLQDSVKMRRHILECIIVVRVGLGKLPSEQLLQKYELTHYSDIVRAVKIGDVRLFTETVNRFSDIFTVQGTILCVEPLKYIAYRTLIKNAKQWWNTNVPEAKSNMLSVELLTAIVRWQLEHVTEQEMLCICVNLIRRGLVKGYVSWERLMVVFSNVQPFPPINSSAL</sequence>
<gene>
    <name evidence="1" type="ORF">BcabD6B2_01050</name>
</gene>
<dbReference type="GeneID" id="94192153"/>
<dbReference type="Proteomes" id="UP001497744">
    <property type="component" value="Unassembled WGS sequence"/>
</dbReference>
<dbReference type="GO" id="GO:0070390">
    <property type="term" value="C:transcription export complex 2"/>
    <property type="evidence" value="ECO:0007669"/>
    <property type="project" value="TreeGrafter"/>
</dbReference>
<dbReference type="PANTHER" id="PTHR12732:SF0">
    <property type="entry name" value="PCI DOMAIN-CONTAINING PROTEIN 2"/>
    <property type="match status" value="1"/>
</dbReference>
<dbReference type="RefSeq" id="XP_067712741.1">
    <property type="nucleotide sequence ID" value="XM_067856640.1"/>
</dbReference>
<evidence type="ECO:0000313" key="1">
    <source>
        <dbReference type="EMBL" id="GIX60670.1"/>
    </source>
</evidence>
<protein>
    <submittedName>
        <fullName evidence="1">PCI domain-containing protein</fullName>
    </submittedName>
</protein>
<keyword evidence="2" id="KW-1185">Reference proteome</keyword>
<dbReference type="PANTHER" id="PTHR12732">
    <property type="entry name" value="UNCHARACTERIZED PROTEASOME COMPONENT REGION PCI-CONTAINING"/>
    <property type="match status" value="1"/>
</dbReference>
<dbReference type="InterPro" id="IPR036388">
    <property type="entry name" value="WH-like_DNA-bd_sf"/>
</dbReference>
<dbReference type="GO" id="GO:0016973">
    <property type="term" value="P:poly(A)+ mRNA export from nucleus"/>
    <property type="evidence" value="ECO:0007669"/>
    <property type="project" value="TreeGrafter"/>
</dbReference>
<dbReference type="EMBL" id="BPLF01000001">
    <property type="protein sequence ID" value="GIX60670.1"/>
    <property type="molecule type" value="Genomic_DNA"/>
</dbReference>
<dbReference type="InterPro" id="IPR045114">
    <property type="entry name" value="Csn12-like"/>
</dbReference>
<accession>A0AAV4LLF9</accession>
<name>A0AAV4LLF9_BABCB</name>
<dbReference type="GO" id="GO:0000973">
    <property type="term" value="P:post-transcriptional tethering of RNA polymerase II gene DNA at nuclear periphery"/>
    <property type="evidence" value="ECO:0007669"/>
    <property type="project" value="TreeGrafter"/>
</dbReference>
<proteinExistence type="predicted"/>
<reference evidence="1 2" key="1">
    <citation type="submission" date="2021-06" db="EMBL/GenBank/DDBJ databases">
        <title>Genome sequence of Babesia caballi.</title>
        <authorList>
            <person name="Yamagishi J."/>
            <person name="Kidaka T."/>
            <person name="Ochi A."/>
        </authorList>
    </citation>
    <scope>NUCLEOTIDE SEQUENCE [LARGE SCALE GENOMIC DNA]</scope>
    <source>
        <strain evidence="1">USDA-D6B2</strain>
    </source>
</reference>
<dbReference type="GO" id="GO:0003690">
    <property type="term" value="F:double-stranded DNA binding"/>
    <property type="evidence" value="ECO:0007669"/>
    <property type="project" value="InterPro"/>
</dbReference>
<dbReference type="Gene3D" id="1.10.10.10">
    <property type="entry name" value="Winged helix-like DNA-binding domain superfamily/Winged helix DNA-binding domain"/>
    <property type="match status" value="1"/>
</dbReference>
<dbReference type="GO" id="GO:0006368">
    <property type="term" value="P:transcription elongation by RNA polymerase II"/>
    <property type="evidence" value="ECO:0007669"/>
    <property type="project" value="TreeGrafter"/>
</dbReference>
<dbReference type="SMART" id="SM00753">
    <property type="entry name" value="PAM"/>
    <property type="match status" value="1"/>
</dbReference>
<dbReference type="AlphaFoldDB" id="A0AAV4LLF9"/>